<name>A0A6B1DRY3_9CHLR</name>
<evidence type="ECO:0000256" key="1">
    <source>
        <dbReference type="ARBA" id="ARBA00004141"/>
    </source>
</evidence>
<evidence type="ECO:0000256" key="4">
    <source>
        <dbReference type="ARBA" id="ARBA00023136"/>
    </source>
</evidence>
<evidence type="ECO:0000256" key="2">
    <source>
        <dbReference type="ARBA" id="ARBA00022692"/>
    </source>
</evidence>
<keyword evidence="3 6" id="KW-1133">Transmembrane helix</keyword>
<accession>A0A6B1DRY3</accession>
<dbReference type="AlphaFoldDB" id="A0A6B1DRY3"/>
<evidence type="ECO:0000256" key="5">
    <source>
        <dbReference type="SAM" id="MobiDB-lite"/>
    </source>
</evidence>
<feature type="compositionally biased region" description="Acidic residues" evidence="5">
    <location>
        <begin position="1"/>
        <end position="26"/>
    </location>
</feature>
<dbReference type="EMBL" id="VXPY01000014">
    <property type="protein sequence ID" value="MYD89224.1"/>
    <property type="molecule type" value="Genomic_DNA"/>
</dbReference>
<feature type="region of interest" description="Disordered" evidence="5">
    <location>
        <begin position="1"/>
        <end position="33"/>
    </location>
</feature>
<dbReference type="InterPro" id="IPR019109">
    <property type="entry name" value="MamF_MmsF"/>
</dbReference>
<evidence type="ECO:0000313" key="7">
    <source>
        <dbReference type="EMBL" id="MYD89224.1"/>
    </source>
</evidence>
<reference evidence="7" key="1">
    <citation type="submission" date="2019-09" db="EMBL/GenBank/DDBJ databases">
        <title>Characterisation of the sponge microbiome using genome-centric metagenomics.</title>
        <authorList>
            <person name="Engelberts J.P."/>
            <person name="Robbins S.J."/>
            <person name="De Goeij J.M."/>
            <person name="Aranda M."/>
            <person name="Bell S.C."/>
            <person name="Webster N.S."/>
        </authorList>
    </citation>
    <scope>NUCLEOTIDE SEQUENCE</scope>
    <source>
        <strain evidence="7">SB0662_bin_9</strain>
    </source>
</reference>
<keyword evidence="4 6" id="KW-0472">Membrane</keyword>
<gene>
    <name evidence="7" type="ORF">F4Y08_02630</name>
</gene>
<dbReference type="Pfam" id="PF09685">
    <property type="entry name" value="MamF_MmsF"/>
    <property type="match status" value="1"/>
</dbReference>
<feature type="transmembrane region" description="Helical" evidence="6">
    <location>
        <begin position="41"/>
        <end position="63"/>
    </location>
</feature>
<comment type="subcellular location">
    <subcellularLocation>
        <location evidence="1">Membrane</location>
        <topology evidence="1">Multi-pass membrane protein</topology>
    </subcellularLocation>
</comment>
<evidence type="ECO:0000256" key="3">
    <source>
        <dbReference type="ARBA" id="ARBA00022989"/>
    </source>
</evidence>
<feature type="transmembrane region" description="Helical" evidence="6">
    <location>
        <begin position="105"/>
        <end position="134"/>
    </location>
</feature>
<sequence length="161" mass="17616">MDRDADDWPGIADDWDPLADDGDDWEQAAAPEPVPNSSERLVAAICYGSLLVLPFAIPLIVLVSRTRTRFQHYHAVQSLALAVSVTLLWIAMLLGAGVFGSTLPFIGWLAGGMLLCLMPITWMIAVAVALWAAWQALQGRTASIPLLAEFLRYRGWLPADE</sequence>
<feature type="transmembrane region" description="Helical" evidence="6">
    <location>
        <begin position="75"/>
        <end position="99"/>
    </location>
</feature>
<organism evidence="7">
    <name type="scientific">Caldilineaceae bacterium SB0662_bin_9</name>
    <dbReference type="NCBI Taxonomy" id="2605258"/>
    <lineage>
        <taxon>Bacteria</taxon>
        <taxon>Bacillati</taxon>
        <taxon>Chloroflexota</taxon>
        <taxon>Caldilineae</taxon>
        <taxon>Caldilineales</taxon>
        <taxon>Caldilineaceae</taxon>
    </lineage>
</organism>
<keyword evidence="2 6" id="KW-0812">Transmembrane</keyword>
<protein>
    <submittedName>
        <fullName evidence="7">DUF4870 domain-containing protein</fullName>
    </submittedName>
</protein>
<proteinExistence type="predicted"/>
<evidence type="ECO:0000256" key="6">
    <source>
        <dbReference type="SAM" id="Phobius"/>
    </source>
</evidence>
<comment type="caution">
    <text evidence="7">The sequence shown here is derived from an EMBL/GenBank/DDBJ whole genome shotgun (WGS) entry which is preliminary data.</text>
</comment>